<evidence type="ECO:0000256" key="1">
    <source>
        <dbReference type="ARBA" id="ARBA00004651"/>
    </source>
</evidence>
<dbReference type="InterPro" id="IPR001991">
    <property type="entry name" value="Na-dicarboxylate_symporter"/>
</dbReference>
<dbReference type="GO" id="GO:0005886">
    <property type="term" value="C:plasma membrane"/>
    <property type="evidence" value="ECO:0007669"/>
    <property type="project" value="UniProtKB-SubCell"/>
</dbReference>
<evidence type="ECO:0000256" key="6">
    <source>
        <dbReference type="ARBA" id="ARBA00022989"/>
    </source>
</evidence>
<dbReference type="GO" id="GO:0006835">
    <property type="term" value="P:dicarboxylic acid transport"/>
    <property type="evidence" value="ECO:0007669"/>
    <property type="project" value="TreeGrafter"/>
</dbReference>
<dbReference type="PROSITE" id="PS00714">
    <property type="entry name" value="NA_DICARBOXYL_SYMP_2"/>
    <property type="match status" value="1"/>
</dbReference>
<name>A0AAV5NNE5_9VIBR</name>
<dbReference type="InterPro" id="IPR036458">
    <property type="entry name" value="Na:dicarbo_symporter_sf"/>
</dbReference>
<dbReference type="PANTHER" id="PTHR42865:SF7">
    <property type="entry name" value="PROTON_GLUTAMATE-ASPARTATE SYMPORTER"/>
    <property type="match status" value="1"/>
</dbReference>
<protein>
    <submittedName>
        <fullName evidence="9">Dicarboxylate:amino acid:cation symporter DAACS family protein</fullName>
    </submittedName>
</protein>
<evidence type="ECO:0000256" key="8">
    <source>
        <dbReference type="SAM" id="Phobius"/>
    </source>
</evidence>
<comment type="subcellular location">
    <subcellularLocation>
        <location evidence="1">Cell membrane</location>
        <topology evidence="1">Multi-pass membrane protein</topology>
    </subcellularLocation>
</comment>
<keyword evidence="4 8" id="KW-0812">Transmembrane</keyword>
<keyword evidence="2" id="KW-0813">Transport</keyword>
<feature type="transmembrane region" description="Helical" evidence="8">
    <location>
        <begin position="220"/>
        <end position="244"/>
    </location>
</feature>
<accession>A0AAV5NNE5</accession>
<feature type="transmembrane region" description="Helical" evidence="8">
    <location>
        <begin position="187"/>
        <end position="208"/>
    </location>
</feature>
<evidence type="ECO:0000256" key="4">
    <source>
        <dbReference type="ARBA" id="ARBA00022692"/>
    </source>
</evidence>
<dbReference type="PRINTS" id="PR00173">
    <property type="entry name" value="EDTRNSPORT"/>
</dbReference>
<dbReference type="InterPro" id="IPR018107">
    <property type="entry name" value="Na-dicarboxylate_symporter_CS"/>
</dbReference>
<feature type="transmembrane region" description="Helical" evidence="8">
    <location>
        <begin position="353"/>
        <end position="375"/>
    </location>
</feature>
<feature type="transmembrane region" description="Helical" evidence="8">
    <location>
        <begin position="149"/>
        <end position="166"/>
    </location>
</feature>
<keyword evidence="6 8" id="KW-1133">Transmembrane helix</keyword>
<dbReference type="EMBL" id="BSNX01000012">
    <property type="protein sequence ID" value="GLQ72171.1"/>
    <property type="molecule type" value="Genomic_DNA"/>
</dbReference>
<reference evidence="10" key="1">
    <citation type="journal article" date="2019" name="Int. J. Syst. Evol. Microbiol.">
        <title>The Global Catalogue of Microorganisms (GCM) 10K type strain sequencing project: providing services to taxonomists for standard genome sequencing and annotation.</title>
        <authorList>
            <consortium name="The Broad Institute Genomics Platform"/>
            <consortium name="The Broad Institute Genome Sequencing Center for Infectious Disease"/>
            <person name="Wu L."/>
            <person name="Ma J."/>
        </authorList>
    </citation>
    <scope>NUCLEOTIDE SEQUENCE [LARGE SCALE GENOMIC DNA]</scope>
    <source>
        <strain evidence="10">NBRC 15640</strain>
    </source>
</reference>
<sequence length="425" mass="43768">MSNTTTNNGSSGLSLWKQIVIGMVAGVAVGAIFGPSAEVLKPIGTLFINLIKMLIVPLVFCSLIVGITSMKDTKKMGRIGGKAVILYLSTTAIAISIGLALATLLTPGAGINITATDAVSAAKDSPSLVQTLLNIIPKNPVDALASGNILQIITFAIGLGVSLTLIGEKGEPAIRVFESLAEGMYKLTSLVMKLAPFGIFGLMAWVAGKYGLDVLLPLGKVILAVYIGCIIHVVVFYSGLITVVGRLSPIQYLKGIVNPATVAFTTTSSSGTLPATIKSAQEELGVSKSVSSFVLPLGATINMDGTALYQGVCALFIAQAFGVTLESSDYLLIILTSTLASIGTAGVPGAGLIMLSLVLTTVGLPLEGLAIVAGIDRILDMARTSVNVCGDLMVSTLVGKSEGELDEKVYNQTAKANMSSEASQV</sequence>
<dbReference type="FunFam" id="1.10.3860.10:FF:000001">
    <property type="entry name" value="C4-dicarboxylate transport protein"/>
    <property type="match status" value="1"/>
</dbReference>
<evidence type="ECO:0000256" key="5">
    <source>
        <dbReference type="ARBA" id="ARBA00022847"/>
    </source>
</evidence>
<evidence type="ECO:0000313" key="10">
    <source>
        <dbReference type="Proteomes" id="UP001156690"/>
    </source>
</evidence>
<dbReference type="GO" id="GO:0015293">
    <property type="term" value="F:symporter activity"/>
    <property type="evidence" value="ECO:0007669"/>
    <property type="project" value="UniProtKB-KW"/>
</dbReference>
<dbReference type="PANTHER" id="PTHR42865">
    <property type="entry name" value="PROTON/GLUTAMATE-ASPARTATE SYMPORTER"/>
    <property type="match status" value="1"/>
</dbReference>
<dbReference type="RefSeq" id="WP_126608312.1">
    <property type="nucleotide sequence ID" value="NZ_AP025145.1"/>
</dbReference>
<organism evidence="9 10">
    <name type="scientific">Vibrio penaeicida</name>
    <dbReference type="NCBI Taxonomy" id="104609"/>
    <lineage>
        <taxon>Bacteria</taxon>
        <taxon>Pseudomonadati</taxon>
        <taxon>Pseudomonadota</taxon>
        <taxon>Gammaproteobacteria</taxon>
        <taxon>Vibrionales</taxon>
        <taxon>Vibrionaceae</taxon>
        <taxon>Vibrio</taxon>
    </lineage>
</organism>
<dbReference type="Proteomes" id="UP001156690">
    <property type="component" value="Unassembled WGS sequence"/>
</dbReference>
<evidence type="ECO:0000313" key="9">
    <source>
        <dbReference type="EMBL" id="GLQ72171.1"/>
    </source>
</evidence>
<proteinExistence type="predicted"/>
<keyword evidence="7 8" id="KW-0472">Membrane</keyword>
<keyword evidence="10" id="KW-1185">Reference proteome</keyword>
<evidence type="ECO:0000256" key="7">
    <source>
        <dbReference type="ARBA" id="ARBA00023136"/>
    </source>
</evidence>
<comment type="caution">
    <text evidence="9">The sequence shown here is derived from an EMBL/GenBank/DDBJ whole genome shotgun (WGS) entry which is preliminary data.</text>
</comment>
<dbReference type="Gene3D" id="1.10.3860.10">
    <property type="entry name" value="Sodium:dicarboxylate symporter"/>
    <property type="match status" value="1"/>
</dbReference>
<keyword evidence="3" id="KW-1003">Cell membrane</keyword>
<evidence type="ECO:0000256" key="2">
    <source>
        <dbReference type="ARBA" id="ARBA00022448"/>
    </source>
</evidence>
<evidence type="ECO:0000256" key="3">
    <source>
        <dbReference type="ARBA" id="ARBA00022475"/>
    </source>
</evidence>
<gene>
    <name evidence="9" type="ORF">GCM10007932_15310</name>
</gene>
<keyword evidence="5" id="KW-0769">Symport</keyword>
<dbReference type="AlphaFoldDB" id="A0AAV5NNE5"/>
<feature type="transmembrane region" description="Helical" evidence="8">
    <location>
        <begin position="46"/>
        <end position="67"/>
    </location>
</feature>
<feature type="transmembrane region" description="Helical" evidence="8">
    <location>
        <begin position="79"/>
        <end position="102"/>
    </location>
</feature>
<dbReference type="Pfam" id="PF00375">
    <property type="entry name" value="SDF"/>
    <property type="match status" value="1"/>
</dbReference>
<dbReference type="SUPFAM" id="SSF118215">
    <property type="entry name" value="Proton glutamate symport protein"/>
    <property type="match status" value="1"/>
</dbReference>
<feature type="transmembrane region" description="Helical" evidence="8">
    <location>
        <begin position="12"/>
        <end position="34"/>
    </location>
</feature>